<evidence type="ECO:0000256" key="1">
    <source>
        <dbReference type="SAM" id="MobiDB-lite"/>
    </source>
</evidence>
<evidence type="ECO:0000313" key="2">
    <source>
        <dbReference type="EMBL" id="OLP87458.1"/>
    </source>
</evidence>
<proteinExistence type="predicted"/>
<keyword evidence="3" id="KW-1185">Reference proteome</keyword>
<reference evidence="2 3" key="1">
    <citation type="submission" date="2016-02" db="EMBL/GenBank/DDBJ databases">
        <title>Genome analysis of coral dinoflagellate symbionts highlights evolutionary adaptations to a symbiotic lifestyle.</title>
        <authorList>
            <person name="Aranda M."/>
            <person name="Li Y."/>
            <person name="Liew Y.J."/>
            <person name="Baumgarten S."/>
            <person name="Simakov O."/>
            <person name="Wilson M."/>
            <person name="Piel J."/>
            <person name="Ashoor H."/>
            <person name="Bougouffa S."/>
            <person name="Bajic V.B."/>
            <person name="Ryu T."/>
            <person name="Ravasi T."/>
            <person name="Bayer T."/>
            <person name="Micklem G."/>
            <person name="Kim H."/>
            <person name="Bhak J."/>
            <person name="Lajeunesse T.C."/>
            <person name="Voolstra C.R."/>
        </authorList>
    </citation>
    <scope>NUCLEOTIDE SEQUENCE [LARGE SCALE GENOMIC DNA]</scope>
    <source>
        <strain evidence="2 3">CCMP2467</strain>
    </source>
</reference>
<organism evidence="2 3">
    <name type="scientific">Symbiodinium microadriaticum</name>
    <name type="common">Dinoflagellate</name>
    <name type="synonym">Zooxanthella microadriatica</name>
    <dbReference type="NCBI Taxonomy" id="2951"/>
    <lineage>
        <taxon>Eukaryota</taxon>
        <taxon>Sar</taxon>
        <taxon>Alveolata</taxon>
        <taxon>Dinophyceae</taxon>
        <taxon>Suessiales</taxon>
        <taxon>Symbiodiniaceae</taxon>
        <taxon>Symbiodinium</taxon>
    </lineage>
</organism>
<gene>
    <name evidence="2" type="ORF">AK812_SmicGene31301</name>
</gene>
<dbReference type="AlphaFoldDB" id="A0A1Q9CX15"/>
<feature type="region of interest" description="Disordered" evidence="1">
    <location>
        <begin position="1"/>
        <end position="35"/>
    </location>
</feature>
<protein>
    <submittedName>
        <fullName evidence="2">Uncharacterized protein</fullName>
    </submittedName>
</protein>
<sequence>MRRPSKSGLSPEMVWRTNADATQAGGEQGLGQSLSSVEHKVDDFYTKIKDEIVEPDSGRMDVATTAVQKVHLGRTLVLTGMGAESRAEVDQPIKDAMGAGTV</sequence>
<comment type="caution">
    <text evidence="2">The sequence shown here is derived from an EMBL/GenBank/DDBJ whole genome shotgun (WGS) entry which is preliminary data.</text>
</comment>
<name>A0A1Q9CX15_SYMMI</name>
<evidence type="ECO:0000313" key="3">
    <source>
        <dbReference type="Proteomes" id="UP000186817"/>
    </source>
</evidence>
<dbReference type="EMBL" id="LSRX01000859">
    <property type="protein sequence ID" value="OLP87458.1"/>
    <property type="molecule type" value="Genomic_DNA"/>
</dbReference>
<dbReference type="Proteomes" id="UP000186817">
    <property type="component" value="Unassembled WGS sequence"/>
</dbReference>
<accession>A0A1Q9CX15</accession>